<name>L0RB94_9BACT</name>
<dbReference type="RefSeq" id="WP_015336660.1">
    <property type="nucleotide sequence ID" value="NC_020055.1"/>
</dbReference>
<reference evidence="2 3" key="1">
    <citation type="submission" date="2012-10" db="EMBL/GenBank/DDBJ databases">
        <authorList>
            <person name="Genoscope - CEA"/>
        </authorList>
    </citation>
    <scope>NUCLEOTIDE SEQUENCE [LARGE SCALE GENOMIC DNA]</scope>
    <source>
        <strain evidence="3">AM13 / DSM 14728</strain>
    </source>
</reference>
<dbReference type="eggNOG" id="ENOG5033HG6">
    <property type="taxonomic scope" value="Bacteria"/>
</dbReference>
<dbReference type="Pfam" id="PF20701">
    <property type="entry name" value="HetE-N"/>
    <property type="match status" value="1"/>
</dbReference>
<organism evidence="2 3">
    <name type="scientific">Maridesulfovibrio hydrothermalis AM13 = DSM 14728</name>
    <dbReference type="NCBI Taxonomy" id="1121451"/>
    <lineage>
        <taxon>Bacteria</taxon>
        <taxon>Pseudomonadati</taxon>
        <taxon>Thermodesulfobacteriota</taxon>
        <taxon>Desulfovibrionia</taxon>
        <taxon>Desulfovibrionales</taxon>
        <taxon>Desulfovibrionaceae</taxon>
        <taxon>Maridesulfovibrio</taxon>
    </lineage>
</organism>
<dbReference type="OrthoDB" id="8685617at2"/>
<keyword evidence="3" id="KW-1185">Reference proteome</keyword>
<dbReference type="STRING" id="1121451.DESAM_21781"/>
<evidence type="ECO:0000256" key="1">
    <source>
        <dbReference type="SAM" id="MobiDB-lite"/>
    </source>
</evidence>
<feature type="region of interest" description="Disordered" evidence="1">
    <location>
        <begin position="85"/>
        <end position="107"/>
    </location>
</feature>
<evidence type="ECO:0000313" key="3">
    <source>
        <dbReference type="Proteomes" id="UP000010808"/>
    </source>
</evidence>
<dbReference type="EMBL" id="FO203522">
    <property type="protein sequence ID" value="CCO24058.1"/>
    <property type="molecule type" value="Genomic_DNA"/>
</dbReference>
<gene>
    <name evidence="2" type="ORF">DESAM_21781</name>
</gene>
<sequence>MDFVAASFLSGVIYDIMKTGAQVGLETLKPKFMDWLVDDDQLNTIAKKVDDLSLNDEMSEKAIERKISEDRTLVSLIENLQPRSTTTINQNHNGTGDNVGRDKVVRS</sequence>
<accession>L0RB94</accession>
<dbReference type="AlphaFoldDB" id="L0RB94"/>
<protein>
    <submittedName>
        <fullName evidence="2">Uncharacterized protein</fullName>
    </submittedName>
</protein>
<proteinExistence type="predicted"/>
<evidence type="ECO:0000313" key="2">
    <source>
        <dbReference type="EMBL" id="CCO24058.1"/>
    </source>
</evidence>
<dbReference type="HOGENOM" id="CLU_169430_0_0_7"/>
<dbReference type="Proteomes" id="UP000010808">
    <property type="component" value="Chromosome"/>
</dbReference>
<feature type="compositionally biased region" description="Polar residues" evidence="1">
    <location>
        <begin position="85"/>
        <end position="96"/>
    </location>
</feature>
<dbReference type="KEGG" id="dhy:DESAM_21781"/>